<sequence length="325" mass="37560">MIKKIICILILCNSLHTFAQEKTSLKTFGKAITDKFPTTRTFDVQYEQLGTTNFNSKLFDLPFENGRIDNHSRFKVAFNLPFYVSNSKRFVLTSSLRYKYETFDLGTSANTNPIGPFSNDKQEFHYLSGSISATYISTLFKKPIIYNATFTVDGNEKNAQRVKGLITANLVIKKTEFTTMTIGALVSLDPSSIIPVTPIFTYNHKFENTKWDIDFVLPQRLLFRRQLLENGRVSFGTELNSENFYLDLNTPELKGIYELNQLELKSGITYEFRFTPKLYGLFKTGLDNVINTRITKKGERTNKYIYDQKVNPQFYFRLGVSYKLF</sequence>
<protein>
    <recommendedName>
        <fullName evidence="3">Outer membrane protein beta-barrel domain-containing protein</fullName>
    </recommendedName>
</protein>
<feature type="chain" id="PRO_5044205686" description="Outer membrane protein beta-barrel domain-containing protein" evidence="1">
    <location>
        <begin position="20"/>
        <end position="325"/>
    </location>
</feature>
<evidence type="ECO:0000256" key="1">
    <source>
        <dbReference type="SAM" id="SignalP"/>
    </source>
</evidence>
<feature type="signal peptide" evidence="1">
    <location>
        <begin position="1"/>
        <end position="19"/>
    </location>
</feature>
<dbReference type="AlphaFoldDB" id="A0AB39W601"/>
<name>A0AB39W601_9FLAO</name>
<keyword evidence="1" id="KW-0732">Signal</keyword>
<gene>
    <name evidence="2" type="ORF">AB3G39_09170</name>
</gene>
<evidence type="ECO:0000313" key="2">
    <source>
        <dbReference type="EMBL" id="XDU97345.1"/>
    </source>
</evidence>
<accession>A0AB39W601</accession>
<dbReference type="RefSeq" id="WP_369765012.1">
    <property type="nucleotide sequence ID" value="NZ_CP165626.1"/>
</dbReference>
<organism evidence="2">
    <name type="scientific">Flavobacterium sp. WC2416</name>
    <dbReference type="NCBI Taxonomy" id="3234141"/>
    <lineage>
        <taxon>Bacteria</taxon>
        <taxon>Pseudomonadati</taxon>
        <taxon>Bacteroidota</taxon>
        <taxon>Flavobacteriia</taxon>
        <taxon>Flavobacteriales</taxon>
        <taxon>Flavobacteriaceae</taxon>
        <taxon>Flavobacterium</taxon>
    </lineage>
</organism>
<reference evidence="2" key="1">
    <citation type="submission" date="2024-07" db="EMBL/GenBank/DDBJ databases">
        <authorList>
            <person name="Biller S.J."/>
        </authorList>
    </citation>
    <scope>NUCLEOTIDE SEQUENCE</scope>
    <source>
        <strain evidence="2">WC2416</strain>
    </source>
</reference>
<dbReference type="EMBL" id="CP165626">
    <property type="protein sequence ID" value="XDU97345.1"/>
    <property type="molecule type" value="Genomic_DNA"/>
</dbReference>
<evidence type="ECO:0008006" key="3">
    <source>
        <dbReference type="Google" id="ProtNLM"/>
    </source>
</evidence>
<proteinExistence type="predicted"/>